<dbReference type="SMART" id="SM00256">
    <property type="entry name" value="FBOX"/>
    <property type="match status" value="1"/>
</dbReference>
<protein>
    <recommendedName>
        <fullName evidence="2">F-box domain-containing protein</fullName>
    </recommendedName>
</protein>
<dbReference type="Proteomes" id="UP001497457">
    <property type="component" value="Chromosome 18b"/>
</dbReference>
<dbReference type="InterPro" id="IPR036047">
    <property type="entry name" value="F-box-like_dom_sf"/>
</dbReference>
<dbReference type="EMBL" id="OZ075128">
    <property type="protein sequence ID" value="CAL4958871.1"/>
    <property type="molecule type" value="Genomic_DNA"/>
</dbReference>
<dbReference type="AlphaFoldDB" id="A0ABC8ZES8"/>
<dbReference type="PANTHER" id="PTHR31672">
    <property type="entry name" value="BNACNNG10540D PROTEIN"/>
    <property type="match status" value="1"/>
</dbReference>
<dbReference type="InterPro" id="IPR050796">
    <property type="entry name" value="SCF_F-box_component"/>
</dbReference>
<reference evidence="3 4" key="2">
    <citation type="submission" date="2024-10" db="EMBL/GenBank/DDBJ databases">
        <authorList>
            <person name="Ryan C."/>
        </authorList>
    </citation>
    <scope>NUCLEOTIDE SEQUENCE [LARGE SCALE GENOMIC DNA]</scope>
</reference>
<evidence type="ECO:0000259" key="2">
    <source>
        <dbReference type="PROSITE" id="PS50181"/>
    </source>
</evidence>
<sequence length="519" mass="56374">MAATQAITPGGDGSGGEEVPPMVVPHLDDGVVSDILHRLPSKDAYRLTLVCPRWREIISGPAFLSRHLFPRPTPPPLVDEDLPRALILQPRRKVGYTHLTLVPTDPADAFHLNLNLPLDPKYKSDEPRCRHKIKPPTPGLCDTATDNFILSSLYSDDANEDPDELSGGGAIDDDAGDGNSAVEDPDHMSENGGAVSVDKAEEAAVPAGEEAAPPPATSPVPDYVVFFECTVPMLDISFVASHGRLLLGRSRTRYYVCDAAANRWLALPPPPTSPTKDTATGLHYDLDAAAGRVSFTVVVLSRARRRRLRAETFSSATGRWEAADVPGAQGAARRLGGVASPGIRVGACFYWLCRRRGHVVRYDAARGRASVVGEPPEAEESKGRAWRSLGSVGGRLRMCAFDIRDEESSNMLPHDGVEGVHGVWVMDAGAGAAAAWRRVHEAVVEDMSTYYFNMLWGHEMALDFAGACTDSIVVDKDKFLLRYDLVSGEKVRLASLYRDDGKLGALYGRFRVFPFYRSG</sequence>
<name>A0ABC8ZES8_9POAL</name>
<evidence type="ECO:0000256" key="1">
    <source>
        <dbReference type="SAM" id="MobiDB-lite"/>
    </source>
</evidence>
<dbReference type="Pfam" id="PF12937">
    <property type="entry name" value="F-box-like"/>
    <property type="match status" value="1"/>
</dbReference>
<dbReference type="SUPFAM" id="SSF81383">
    <property type="entry name" value="F-box domain"/>
    <property type="match status" value="1"/>
</dbReference>
<gene>
    <name evidence="3" type="ORF">URODEC1_LOCUS43371</name>
</gene>
<feature type="domain" description="F-box" evidence="2">
    <location>
        <begin position="21"/>
        <end position="67"/>
    </location>
</feature>
<feature type="region of interest" description="Disordered" evidence="1">
    <location>
        <begin position="1"/>
        <end position="21"/>
    </location>
</feature>
<feature type="region of interest" description="Disordered" evidence="1">
    <location>
        <begin position="155"/>
        <end position="193"/>
    </location>
</feature>
<evidence type="ECO:0000313" key="3">
    <source>
        <dbReference type="EMBL" id="CAL4958871.1"/>
    </source>
</evidence>
<evidence type="ECO:0000313" key="4">
    <source>
        <dbReference type="Proteomes" id="UP001497457"/>
    </source>
</evidence>
<keyword evidence="4" id="KW-1185">Reference proteome</keyword>
<dbReference type="PROSITE" id="PS50181">
    <property type="entry name" value="FBOX"/>
    <property type="match status" value="1"/>
</dbReference>
<organism evidence="3 4">
    <name type="scientific">Urochloa decumbens</name>
    <dbReference type="NCBI Taxonomy" id="240449"/>
    <lineage>
        <taxon>Eukaryota</taxon>
        <taxon>Viridiplantae</taxon>
        <taxon>Streptophyta</taxon>
        <taxon>Embryophyta</taxon>
        <taxon>Tracheophyta</taxon>
        <taxon>Spermatophyta</taxon>
        <taxon>Magnoliopsida</taxon>
        <taxon>Liliopsida</taxon>
        <taxon>Poales</taxon>
        <taxon>Poaceae</taxon>
        <taxon>PACMAD clade</taxon>
        <taxon>Panicoideae</taxon>
        <taxon>Panicodae</taxon>
        <taxon>Paniceae</taxon>
        <taxon>Melinidinae</taxon>
        <taxon>Urochloa</taxon>
    </lineage>
</organism>
<proteinExistence type="predicted"/>
<reference evidence="4" key="1">
    <citation type="submission" date="2024-06" db="EMBL/GenBank/DDBJ databases">
        <authorList>
            <person name="Ryan C."/>
        </authorList>
    </citation>
    <scope>NUCLEOTIDE SEQUENCE [LARGE SCALE GENOMIC DNA]</scope>
</reference>
<dbReference type="InterPro" id="IPR001810">
    <property type="entry name" value="F-box_dom"/>
</dbReference>
<accession>A0ABC8ZES8</accession>
<dbReference type="Gene3D" id="1.20.1280.50">
    <property type="match status" value="1"/>
</dbReference>